<dbReference type="PANTHER" id="PTHR30349">
    <property type="entry name" value="PHAGE INTEGRASE-RELATED"/>
    <property type="match status" value="1"/>
</dbReference>
<dbReference type="GO" id="GO:0006310">
    <property type="term" value="P:DNA recombination"/>
    <property type="evidence" value="ECO:0007669"/>
    <property type="project" value="UniProtKB-KW"/>
</dbReference>
<name>A0A4R5MH03_9SPHI</name>
<comment type="caution">
    <text evidence="6">The sequence shown here is derived from an EMBL/GenBank/DDBJ whole genome shotgun (WGS) entry which is preliminary data.</text>
</comment>
<dbReference type="Pfam" id="PF13495">
    <property type="entry name" value="Phage_int_SAM_4"/>
    <property type="match status" value="1"/>
</dbReference>
<protein>
    <submittedName>
        <fullName evidence="6">Integrase</fullName>
    </submittedName>
</protein>
<gene>
    <name evidence="6" type="ORF">EZJ43_16765</name>
</gene>
<accession>A0A4R5MH03</accession>
<feature type="domain" description="Tyr recombinase" evidence="5">
    <location>
        <begin position="179"/>
        <end position="351"/>
    </location>
</feature>
<dbReference type="InterPro" id="IPR013762">
    <property type="entry name" value="Integrase-like_cat_sf"/>
</dbReference>
<dbReference type="SUPFAM" id="SSF56349">
    <property type="entry name" value="DNA breaking-rejoining enzymes"/>
    <property type="match status" value="1"/>
</dbReference>
<keyword evidence="7" id="KW-1185">Reference proteome</keyword>
<dbReference type="EMBL" id="SJCY01000021">
    <property type="protein sequence ID" value="TDG34797.1"/>
    <property type="molecule type" value="Genomic_DNA"/>
</dbReference>
<sequence length="360" mass="41785">MEKQKIVWEAKLIKHAGFDRIAVYFEKDQDLINRIKKLVGVKWSASLKAWHLPDTKAYRKRFLIPEKIIGENTLNKIHAINRQAYQNYIDTLYLKAYSLSTIKTYTVEFAQLLILLNDDDVNLLDLAKLKRYLLYCIQTVKLSENQVHIRINAIKFYFEKVLKQPSIVLEIPRPKKPSLLPKVIAVEDIGKMIKKTSNLKHKIILMLAYGMGLRVSEIIGIEITDIDSKRMQVLIRDAKGKKDRYVNLPASVLPALRIYYKEYTPKQYLFEGQFGGQYSVRSAQQVFKRSLKNANINKDVGIHSLRHSFATHLLEQGTDISYIQKLLGHNNIKTTLIYAKVSIKDLKKIESPLDKIEWDK</sequence>
<evidence type="ECO:0000259" key="5">
    <source>
        <dbReference type="PROSITE" id="PS51898"/>
    </source>
</evidence>
<evidence type="ECO:0000256" key="4">
    <source>
        <dbReference type="ARBA" id="ARBA00023172"/>
    </source>
</evidence>
<evidence type="ECO:0000313" key="6">
    <source>
        <dbReference type="EMBL" id="TDG34797.1"/>
    </source>
</evidence>
<dbReference type="InterPro" id="IPR004107">
    <property type="entry name" value="Integrase_SAM-like_N"/>
</dbReference>
<reference evidence="6 7" key="1">
    <citation type="submission" date="2019-02" db="EMBL/GenBank/DDBJ databases">
        <title>Pedobacter sp. nov., a novel speices isolated from soil of pinguins habitat in Antarcitica.</title>
        <authorList>
            <person name="He R.-H."/>
        </authorList>
    </citation>
    <scope>NUCLEOTIDE SEQUENCE [LARGE SCALE GENOMIC DNA]</scope>
    <source>
        <strain evidence="6 7">E01020</strain>
    </source>
</reference>
<dbReference type="InterPro" id="IPR011010">
    <property type="entry name" value="DNA_brk_join_enz"/>
</dbReference>
<dbReference type="Gene3D" id="1.10.443.10">
    <property type="entry name" value="Intergrase catalytic core"/>
    <property type="match status" value="1"/>
</dbReference>
<dbReference type="InterPro" id="IPR050090">
    <property type="entry name" value="Tyrosine_recombinase_XerCD"/>
</dbReference>
<evidence type="ECO:0000256" key="2">
    <source>
        <dbReference type="ARBA" id="ARBA00022908"/>
    </source>
</evidence>
<comment type="similarity">
    <text evidence="1">Belongs to the 'phage' integrase family.</text>
</comment>
<evidence type="ECO:0000256" key="3">
    <source>
        <dbReference type="ARBA" id="ARBA00023125"/>
    </source>
</evidence>
<keyword evidence="4" id="KW-0233">DNA recombination</keyword>
<dbReference type="Pfam" id="PF00589">
    <property type="entry name" value="Phage_integrase"/>
    <property type="match status" value="1"/>
</dbReference>
<dbReference type="GO" id="GO:0003677">
    <property type="term" value="F:DNA binding"/>
    <property type="evidence" value="ECO:0007669"/>
    <property type="project" value="UniProtKB-KW"/>
</dbReference>
<dbReference type="AlphaFoldDB" id="A0A4R5MH03"/>
<dbReference type="PROSITE" id="PS51898">
    <property type="entry name" value="TYR_RECOMBINASE"/>
    <property type="match status" value="1"/>
</dbReference>
<dbReference type="RefSeq" id="WP_133263877.1">
    <property type="nucleotide sequence ID" value="NZ_SJCY01000021.1"/>
</dbReference>
<organism evidence="6 7">
    <name type="scientific">Pedobacter changchengzhani</name>
    <dbReference type="NCBI Taxonomy" id="2529274"/>
    <lineage>
        <taxon>Bacteria</taxon>
        <taxon>Pseudomonadati</taxon>
        <taxon>Bacteroidota</taxon>
        <taxon>Sphingobacteriia</taxon>
        <taxon>Sphingobacteriales</taxon>
        <taxon>Sphingobacteriaceae</taxon>
        <taxon>Pedobacter</taxon>
    </lineage>
</organism>
<dbReference type="InterPro" id="IPR002104">
    <property type="entry name" value="Integrase_catalytic"/>
</dbReference>
<keyword evidence="2" id="KW-0229">DNA integration</keyword>
<evidence type="ECO:0000256" key="1">
    <source>
        <dbReference type="ARBA" id="ARBA00008857"/>
    </source>
</evidence>
<dbReference type="Proteomes" id="UP000295668">
    <property type="component" value="Unassembled WGS sequence"/>
</dbReference>
<dbReference type="Gene3D" id="1.10.150.130">
    <property type="match status" value="1"/>
</dbReference>
<dbReference type="OrthoDB" id="9801717at2"/>
<proteinExistence type="inferred from homology"/>
<keyword evidence="3" id="KW-0238">DNA-binding</keyword>
<dbReference type="InterPro" id="IPR010998">
    <property type="entry name" value="Integrase_recombinase_N"/>
</dbReference>
<dbReference type="GO" id="GO:0015074">
    <property type="term" value="P:DNA integration"/>
    <property type="evidence" value="ECO:0007669"/>
    <property type="project" value="UniProtKB-KW"/>
</dbReference>
<dbReference type="PANTHER" id="PTHR30349:SF64">
    <property type="entry name" value="PROPHAGE INTEGRASE INTD-RELATED"/>
    <property type="match status" value="1"/>
</dbReference>
<evidence type="ECO:0000313" key="7">
    <source>
        <dbReference type="Proteomes" id="UP000295668"/>
    </source>
</evidence>